<dbReference type="Proteomes" id="UP000011754">
    <property type="component" value="Unassembled WGS sequence"/>
</dbReference>
<dbReference type="AlphaFoldDB" id="M3E346"/>
<organism evidence="1 2">
    <name type="scientific">Leptospira interrogans serovar Lora str. TE 1992</name>
    <dbReference type="NCBI Taxonomy" id="1193028"/>
    <lineage>
        <taxon>Bacteria</taxon>
        <taxon>Pseudomonadati</taxon>
        <taxon>Spirochaetota</taxon>
        <taxon>Spirochaetia</taxon>
        <taxon>Leptospirales</taxon>
        <taxon>Leptospiraceae</taxon>
        <taxon>Leptospira</taxon>
    </lineage>
</organism>
<protein>
    <submittedName>
        <fullName evidence="1">Uncharacterized protein</fullName>
    </submittedName>
</protein>
<evidence type="ECO:0000313" key="1">
    <source>
        <dbReference type="EMBL" id="EMF41485.1"/>
    </source>
</evidence>
<sequence length="155" mass="18336">MEKQIYEEHLDFNDFSLRFCTSPQKQKRKKIKLYTDLEVEAIYEKFLHKKIPDQSSNFAENETLPVVANGEVKPLKSIFKILDLDLDLERLELPKKIGFMRVIFYSWQLSPKFELEIMTGQGDPAKYPDELQGYGVRILRIQNNLPKIQKDKLRD</sequence>
<proteinExistence type="predicted"/>
<dbReference type="EMBL" id="AKWW02000060">
    <property type="protein sequence ID" value="EMF41485.1"/>
    <property type="molecule type" value="Genomic_DNA"/>
</dbReference>
<name>M3E346_LEPIR</name>
<evidence type="ECO:0000313" key="2">
    <source>
        <dbReference type="Proteomes" id="UP000011754"/>
    </source>
</evidence>
<comment type="caution">
    <text evidence="1">The sequence shown here is derived from an EMBL/GenBank/DDBJ whole genome shotgun (WGS) entry which is preliminary data.</text>
</comment>
<reference evidence="1 2" key="1">
    <citation type="submission" date="2013-01" db="EMBL/GenBank/DDBJ databases">
        <authorList>
            <person name="Harkins D.M."/>
            <person name="Durkin A.S."/>
            <person name="Brinkac L.M."/>
            <person name="Haft D.H."/>
            <person name="Selengut J.D."/>
            <person name="Sanka R."/>
            <person name="DePew J."/>
            <person name="Purushe J."/>
            <person name="Hartskeerl R.A."/>
            <person name="Ahmed A."/>
            <person name="van der Linden H."/>
            <person name="Goris M.G.A."/>
            <person name="Vinetz J.M."/>
            <person name="Sutton G.G."/>
            <person name="Nierman W.C."/>
            <person name="Fouts D.E."/>
        </authorList>
    </citation>
    <scope>NUCLEOTIDE SEQUENCE [LARGE SCALE GENOMIC DNA]</scope>
    <source>
        <strain evidence="1 2">TE 1992</strain>
    </source>
</reference>
<gene>
    <name evidence="1" type="ORF">LEP1GSC067_3501</name>
</gene>
<accession>M3E346</accession>